<feature type="region of interest" description="Disordered" evidence="4">
    <location>
        <begin position="210"/>
        <end position="261"/>
    </location>
</feature>
<feature type="region of interest" description="Disordered" evidence="4">
    <location>
        <begin position="22"/>
        <end position="41"/>
    </location>
</feature>
<evidence type="ECO:0000259" key="5">
    <source>
        <dbReference type="Pfam" id="PF13178"/>
    </source>
</evidence>
<dbReference type="InterPro" id="IPR000048">
    <property type="entry name" value="IQ_motif_EF-hand-BS"/>
</dbReference>
<evidence type="ECO:0000313" key="6">
    <source>
        <dbReference type="EMBL" id="KAK4396971.1"/>
    </source>
</evidence>
<comment type="subunit">
    <text evidence="3">Binds to multiple calmodulin (CaM) in the presence of Ca(2+) and CaM-like proteins.</text>
</comment>
<dbReference type="PANTHER" id="PTHR32295">
    <property type="entry name" value="IQ-DOMAIN 5-RELATED"/>
    <property type="match status" value="1"/>
</dbReference>
<evidence type="ECO:0000256" key="4">
    <source>
        <dbReference type="SAM" id="MobiDB-lite"/>
    </source>
</evidence>
<dbReference type="Pfam" id="PF13178">
    <property type="entry name" value="DUF4005"/>
    <property type="match status" value="1"/>
</dbReference>
<comment type="caution">
    <text evidence="6">The sequence shown here is derived from an EMBL/GenBank/DDBJ whole genome shotgun (WGS) entry which is preliminary data.</text>
</comment>
<dbReference type="Gene3D" id="1.20.5.190">
    <property type="match status" value="1"/>
</dbReference>
<feature type="compositionally biased region" description="Polar residues" evidence="4">
    <location>
        <begin position="223"/>
        <end position="236"/>
    </location>
</feature>
<feature type="compositionally biased region" description="Basic and acidic residues" evidence="4">
    <location>
        <begin position="371"/>
        <end position="383"/>
    </location>
</feature>
<dbReference type="PROSITE" id="PS50096">
    <property type="entry name" value="IQ"/>
    <property type="match status" value="2"/>
</dbReference>
<dbReference type="SMART" id="SM00015">
    <property type="entry name" value="IQ"/>
    <property type="match status" value="2"/>
</dbReference>
<reference evidence="6" key="1">
    <citation type="submission" date="2020-06" db="EMBL/GenBank/DDBJ databases">
        <authorList>
            <person name="Li T."/>
            <person name="Hu X."/>
            <person name="Zhang T."/>
            <person name="Song X."/>
            <person name="Zhang H."/>
            <person name="Dai N."/>
            <person name="Sheng W."/>
            <person name="Hou X."/>
            <person name="Wei L."/>
        </authorList>
    </citation>
    <scope>NUCLEOTIDE SEQUENCE</scope>
    <source>
        <strain evidence="6">K16</strain>
        <tissue evidence="6">Leaf</tissue>
    </source>
</reference>
<accession>A0AAE1WP66</accession>
<dbReference type="CDD" id="cd23767">
    <property type="entry name" value="IQCD"/>
    <property type="match status" value="1"/>
</dbReference>
<dbReference type="Pfam" id="PF00612">
    <property type="entry name" value="IQ"/>
    <property type="match status" value="2"/>
</dbReference>
<evidence type="ECO:0000256" key="3">
    <source>
        <dbReference type="ARBA" id="ARBA00024378"/>
    </source>
</evidence>
<dbReference type="Proteomes" id="UP001289374">
    <property type="component" value="Unassembled WGS sequence"/>
</dbReference>
<dbReference type="InterPro" id="IPR025064">
    <property type="entry name" value="DUF4005"/>
</dbReference>
<feature type="compositionally biased region" description="Basic and acidic residues" evidence="4">
    <location>
        <begin position="211"/>
        <end position="222"/>
    </location>
</feature>
<keyword evidence="7" id="KW-1185">Reference proteome</keyword>
<dbReference type="GO" id="GO:0005516">
    <property type="term" value="F:calmodulin binding"/>
    <property type="evidence" value="ECO:0007669"/>
    <property type="project" value="UniProtKB-KW"/>
</dbReference>
<keyword evidence="1" id="KW-0112">Calmodulin-binding</keyword>
<reference evidence="6" key="2">
    <citation type="journal article" date="2024" name="Plant">
        <title>Genomic evolution and insights into agronomic trait innovations of Sesamum species.</title>
        <authorList>
            <person name="Miao H."/>
            <person name="Wang L."/>
            <person name="Qu L."/>
            <person name="Liu H."/>
            <person name="Sun Y."/>
            <person name="Le M."/>
            <person name="Wang Q."/>
            <person name="Wei S."/>
            <person name="Zheng Y."/>
            <person name="Lin W."/>
            <person name="Duan Y."/>
            <person name="Cao H."/>
            <person name="Xiong S."/>
            <person name="Wang X."/>
            <person name="Wei L."/>
            <person name="Li C."/>
            <person name="Ma Q."/>
            <person name="Ju M."/>
            <person name="Zhao R."/>
            <person name="Li G."/>
            <person name="Mu C."/>
            <person name="Tian Q."/>
            <person name="Mei H."/>
            <person name="Zhang T."/>
            <person name="Gao T."/>
            <person name="Zhang H."/>
        </authorList>
    </citation>
    <scope>NUCLEOTIDE SEQUENCE</scope>
    <source>
        <strain evidence="6">K16</strain>
    </source>
</reference>
<proteinExistence type="inferred from homology"/>
<feature type="compositionally biased region" description="Basic and acidic residues" evidence="4">
    <location>
        <begin position="242"/>
        <end position="253"/>
    </location>
</feature>
<feature type="domain" description="DUF4005" evidence="5">
    <location>
        <begin position="322"/>
        <end position="401"/>
    </location>
</feature>
<feature type="region of interest" description="Disordered" evidence="4">
    <location>
        <begin position="358"/>
        <end position="383"/>
    </location>
</feature>
<dbReference type="PANTHER" id="PTHR32295:SF10">
    <property type="entry name" value="PROTEIN IQ-DOMAIN 25"/>
    <property type="match status" value="1"/>
</dbReference>
<evidence type="ECO:0000256" key="1">
    <source>
        <dbReference type="ARBA" id="ARBA00022860"/>
    </source>
</evidence>
<comment type="similarity">
    <text evidence="2">Belongs to the IQD family.</text>
</comment>
<name>A0AAE1WP66_9LAMI</name>
<sequence length="434" mass="47623">MGRATRWLKGLFGIKIKEKERREYSGDGKGKEGRWSAGHSGRDDAVGTLCHNPATIPPNITPAEAAWLRSFYDESDKERNKHAIAVAAATAAAADAAVAAAQAAVAVVRLTSQGRGTAVFGGSQEKWAAVKIQTVFRGYLARKALRALKGLVKIQALVRGFLVRKQAAATLHSMQALIRAQASVRAQKIRRLINNEEGFPPQLQARISPLQRHDDARSEHPTSLHSRRLSASSEAAMNSLDESPKIVEVDTGSRTRSRSRRANSWMLDSGEYSFGKATSSPFPCRIPARLPTPDSRNCPDQEWGLTGEECHFSTAQSTPRFTTSCSCNTPLTPAKSVCPESYSRSSGDHPNYMAKTQSFKAKLRSQSAPKQRPEPGPKRRLSLHEVMESRNSLSGVRMQRSCSQAQEAISFKNAVMGKIGRSSDFVREDEFYPN</sequence>
<evidence type="ECO:0000256" key="2">
    <source>
        <dbReference type="ARBA" id="ARBA00024341"/>
    </source>
</evidence>
<protein>
    <recommendedName>
        <fullName evidence="5">DUF4005 domain-containing protein</fullName>
    </recommendedName>
</protein>
<organism evidence="6 7">
    <name type="scientific">Sesamum angolense</name>
    <dbReference type="NCBI Taxonomy" id="2727404"/>
    <lineage>
        <taxon>Eukaryota</taxon>
        <taxon>Viridiplantae</taxon>
        <taxon>Streptophyta</taxon>
        <taxon>Embryophyta</taxon>
        <taxon>Tracheophyta</taxon>
        <taxon>Spermatophyta</taxon>
        <taxon>Magnoliopsida</taxon>
        <taxon>eudicotyledons</taxon>
        <taxon>Gunneridae</taxon>
        <taxon>Pentapetalae</taxon>
        <taxon>asterids</taxon>
        <taxon>lamiids</taxon>
        <taxon>Lamiales</taxon>
        <taxon>Pedaliaceae</taxon>
        <taxon>Sesamum</taxon>
    </lineage>
</organism>
<gene>
    <name evidence="6" type="ORF">Sango_1533700</name>
</gene>
<evidence type="ECO:0000313" key="7">
    <source>
        <dbReference type="Proteomes" id="UP001289374"/>
    </source>
</evidence>
<feature type="compositionally biased region" description="Polar residues" evidence="4">
    <location>
        <begin position="358"/>
        <end position="369"/>
    </location>
</feature>
<dbReference type="EMBL" id="JACGWL010000008">
    <property type="protein sequence ID" value="KAK4396971.1"/>
    <property type="molecule type" value="Genomic_DNA"/>
</dbReference>
<dbReference type="AlphaFoldDB" id="A0AAE1WP66"/>